<evidence type="ECO:0000313" key="4">
    <source>
        <dbReference type="Proteomes" id="UP000318081"/>
    </source>
</evidence>
<dbReference type="Pfam" id="PF20009">
    <property type="entry name" value="GEVED"/>
    <property type="match status" value="1"/>
</dbReference>
<feature type="compositionally biased region" description="Polar residues" evidence="1">
    <location>
        <begin position="5218"/>
        <end position="5229"/>
    </location>
</feature>
<dbReference type="InterPro" id="IPR006626">
    <property type="entry name" value="PbH1"/>
</dbReference>
<keyword evidence="4" id="KW-1185">Reference proteome</keyword>
<name>A0ABX5Y2U3_9BACT</name>
<feature type="domain" description="GEVED" evidence="2">
    <location>
        <begin position="4994"/>
        <end position="5074"/>
    </location>
</feature>
<feature type="compositionally biased region" description="Basic and acidic residues" evidence="1">
    <location>
        <begin position="42"/>
        <end position="51"/>
    </location>
</feature>
<feature type="compositionally biased region" description="Basic residues" evidence="1">
    <location>
        <begin position="1"/>
        <end position="14"/>
    </location>
</feature>
<dbReference type="Pfam" id="PF00404">
    <property type="entry name" value="Dockerin_1"/>
    <property type="match status" value="1"/>
</dbReference>
<proteinExistence type="predicted"/>
<feature type="region of interest" description="Disordered" evidence="1">
    <location>
        <begin position="1"/>
        <end position="51"/>
    </location>
</feature>
<protein>
    <recommendedName>
        <fullName evidence="2">GEVED domain-containing protein</fullName>
    </recommendedName>
</protein>
<evidence type="ECO:0000313" key="3">
    <source>
        <dbReference type="EMBL" id="QDV88082.1"/>
    </source>
</evidence>
<evidence type="ECO:0000259" key="2">
    <source>
        <dbReference type="Pfam" id="PF20009"/>
    </source>
</evidence>
<gene>
    <name evidence="3" type="ORF">TBK1r_71140</name>
</gene>
<sequence length="5269" mass="554648">MTFRKPSHSLRTHLSRNSGLHSDGTTPPAAAPRAGRNRRSEKRRDEKRRSLMESLETRQLLAGPELIGIQPNEGDLLFNGDTLNFSPKELVFRFDDNTRIDESTLDAIRITRAGEDRTFESASVTSDMGTGGTALFEFRARQSGSLGNGITLEFTETNRVGTSAPIITTNGRTITIDINTNPLQRTLARDLVSAINRDLRTNTSDPLRSGDLIEAIQISGASGQRIASSASVQNKTLELDGANAAQAVTDFGTNGAVRVRLISQLPGLDGRGTNLVVEQRNFGGPANPVVVVSDQTIRVQLNSFSADPTTADEFVNAINSNPQASALIQATIQEGNGSTPIGQRTVNYSPINLSGVSDVVVEPGYVGLGDSSREVIFRFAEPLPDDIYQIDVLGTGNFALRGEDGEAFQDGTDLTRVFNINLGPQVVAVVPEPVRRQPNGTLGTESGKIEVHFNDDDLLQSAAVNPNFYQLIFTRDTVDNTDDVIVRISPTASAITNTKVGDVWTVTLPGTVRYSNITNIATLDYKRALSRIPDPETPGQLLTGNARLRVGTAENLPMAPQEITLPIGTPGAPDGAGDSFLTAYDLNTTWSLSGATTTRSATLVSEIRNETPFELDLPGPDVPGTRVIRAEDPSRLDRVVPLDYVRQFADTVDGITTIEYDFVASWLGDDPNRPGITADTNYFNIISEEQKQRVREVMSLYSEYLGVAFVEVSDRDPADIGGFSIVVGDLYGGDEREASAQGGLAVVTRDRDGDGVDDLVVMDFQDFDESIDDQFGGEFFRGAMFGVGQLLGYGYADDLPQPVTQSTDFIFQPGTDNEPAFPSYADIVHGQYLYRPDSTDIDMYRFQVDQTGSIAIETIAERLGTPSLLDTQLRLYVEDANGQFVEIAQNDDYFSNDSLIRIDNVNPGNYMIGVSAKGNDTYDPVIPGTGFGGTSQGSYELRVDFTPSAVSTMVDNTGIPLDGDADGTPGGTFNYWFKPSDPSETLYVDKGNVTLRQASGFLPSSLGDLAFIEAFQTRTIGYVNNAYDEIDLAVADASRMSILKQKAFNGTLTELNQLRLSGNLNDIQRADSITRYLSDLDLTIRVLGNGGRDGLVHTAGDNFSYNIGVNDSGLALEDGTSLNLPAGIQMMVDAGAILKFSNTRLGVGSVAPTIDLSGANLQVLGTPTLVTSTGLPARNESGAIVPGSVFFTSINDDSIGTGNQIGVLPAAQPGDWGGIDFRGDLDTADELRINPEDQGIFNNHIQYADIRYGGSAVPIGGRSVVVSPIDMAITRPTIINSTISNSADAAIAATPDTFREDRFTDPKYQQSGPFTPDYTRVGPEIHGNTVIDNSINGLFVRLRTRSGSTLESVTTSTRFDDSDITHVLTENLVIAGTPGGPILQSGAPSSFLIRLSARPTDGAVPAGTYVYRLTNVTDANLESAASDATVSITTTSTGGIRLQQLPTVEPGSATVARRLYRATVVGGVPGPFELVAQLNASSTSFTDRLANGGAEMQVTSSPLRSRLDASLVIDPSTVVKVDSARIEARFGANLIAEGTSGNPVVITSLEDQRYGGGGTFDTNDRGNAAEIAPGDWGGLYIGHGSSASIDNAVIAGGGGTTRIEGGFASFNAIEVHQGELRLTNSRIEQSADGRGSLNGTRVGRSDNASGAVFVRAATPIIVDNDFIDNEAAAISIDVNSLNALEVFDSGRSIGSIDKFDIIGNSGPLIEDNSITRNAINGLAVRGGQLVTEGVWDDVDIVHVVTDTIEIPNKHIYGGLRLISDARGSLVVKLQTQAGEEQTNPAGIVVGGSLLTAADEFRDIADRIGGSLQLIGHPDFPVIMTALSDDFSGAGFTIDGFAQVDTDNDGVISGVITGDDNNTGTGTGGALVGTLPTGPEVNLGTTIDNDVAATITGSFTATIGDANEVVSSATTVETPTGQQLLNQDFVFQYSTYLTSGGNTTALSATTITQPATLIANDRVESRGTYTGPNGDVNWVATSFFINGLPTLFSTLDLQSGSPLGDIRVVSYLDEDVQGISDDVLYTVGTPGQADFRVYTVDGPLRIGFSHGGFYTNDGVNQLGATYEGWAADRFAELRAQITAGTQTYSIPGVIDLNDLPQGNDPIFGTTFGPNDITTAHSWVLDSNASSARVTSFLELLASDPTVAQSPNAVQAGQWNGVTIREGADDRNVAAVAEQEPVRTTVFDTNSFPGQAQFLGQLAPDEQSGDENRRLGFIVDGAITTRNDVDVYTFIAESNTEVWLDIDRTSSGLDTVIELIDFNGDILAASNDSLLAERDVATGIYVSPRLDSDAAQPLTVNEERIPVQRITVDYDIVNATSGNLTFGLASAPGTTINVDAADFNANPAGSIAAALNGAFQSELGFVTTQLLPRSATGDFVIEVRFDAAFFTALEVPEIIGTANPIFPAIGSLGFETDILDSVLQDTYSYNAKDAGMRIRLPGESGTLNQYHVRVRSSNTRDGSDLNTLVNGNVLGGLTQGRYSMQIRLGETDESAGTQIRLTDVRYATNGVQIIGQPLHSPLTGEEAETTASNEMASEAQRLGYYGTTADVGIEAGPLQSDRLAKSFAGVIDSATDVDWYSFDIQYENLTRDGDPLYLSTVIDLDYASNFARSDMALYVFNAQGDLIYTATDSNIANDLPASSSNNSSDDLSRGGAGVQDPFLGSVELIEGTYYVAIANQTQVPIAMDQFFNPASNNPLVRLAPIDAIDRIAQDDMNDRVLFDETSIVPYSLDDVVLYVNTNSGLHVVNPFTGQDYGQVGTFGNEDIYDVAFRSNGELFAYTGFGNRVRSDSTWFYVQIDTGTAALNQLSAGAGITTYGDILFEVNSQQILDGVSDEGIFVEAISIREYKNVERGLFVGSRPTFNGASGLQYRDNVLWEFSPQTGLAVGPSFNRFLFNSGAGTIPREIGQIDTTAPATAFSTQLGVPDVVEVVGSGLLQQQLFDGDTFTLISGTTTTSFEINIAGNVAVTGSPALDGDTMTIGSNIFEFDTGPRLRLAGVSANGGLDVGQTFTVTDSSNVSATFEFVNQGDTPRPGNIPISIRLASGQARTSGQINNDLALAIQNNLSGVTTTVLNTDLALDNATFTFDGAGMSIVGANGVAAGNIAIPVDESFGATEVLNAIVDALTANGIAHTVVGQSFSVPGATSITVNSQALVSGGSPGVQVGRTPIQLELSDSAAEVAQKVADAINNLGGNASAVAQNRSVTISGGFIGGASGNLVAGGVPQGGTITGVEIVGNDMYAVTDAGGLFRVTDAELTGGGNQFLNGNRQIGTYVETATDLLRVPGGFTGLRAGPNSVDGGVYSNVLFGITPNGDIYAFNTAGEFLPYFAGGRSSISTGIANAEGLDFSTLDYNLWHYTGARGGDAGHGGGTSLAFTYETSFQNNYASQAEYPTNTARIDGQGVNNTYNFPGGAKGQVQSKPFSLENYSPSDVPVLYFNYLIEADGGGSTDALRVYVVQPDGTEHAVALNTTFRNAAPGANDEFDDPDPVAPYNDVIDVDKQQLFDNTPTWRQARVPLAEFAGQSGLSLRIEFATAGRLDTGSTSIRTVDASDLVEGQTIRVSGETFTINFPPTLIAPAGAQVANAYAADPNTRATFVLDGQTYVLNDGTRTVDTSPSDPNDPNSPPNEISIDLTAGLTGTMTVADLTPSQIGALIEAAVTAMPPATFLLYDFVVDSNSVEFGEAVDLSSSSSLFTIRNTTAGGANLIDVRAAMSAGEVAVAVQSAILDRFVPNAVGAAGPNYIPTSNAIITLPGFSVSDAGPFANTAQRYADQYGGSPVGGSRNNDFEGVYLDDFVIGLAERGEQVSDPRGINAPLDTAFVTDTRFAFPEPDDPRSSLVTGSYQVEIRDASEYIESASSSQFRTFNSNDRLGSAISITAKSATEIVDGQMFSITDGRAVVEFEFDSDNSVTPGRVRVPFSMTVPDEDTGLDRPQTATEVAKSIIAAINRSDVRSVLDVQAVPSSGFEREVVAQPGIKQISRIDPRINLVGNVVVADPTRSLAAVDRAEFRGDSNRDRDAQGVIMIENSRFLFNEEYGINIQHDISATVAGNDTDSIVRYPRNLIELNTEQLVPGVVVQSNIIAFNTVGGINLQGIDNALDETSLDPVAIERIVNNTIIGGTITPGVSAPSETFAGILFEQGQISFADAVVNYSPNAGNGAPTLTHQTPNTALGAPDGSGRGLEPIDGQFAVSLGLGGTLTLQFVDNFLTGSGDATNDLVVFETGEIESVLVEISRDGIDFVNVGIVGGLTNQLDIDRHGFGPNDRFAFVRLTDLRQGNTTGSSLGADIDAVGAISSVPVDTFNQGGIGINIVGGSSPTVLNNVISNTETGIELTGGNDGFVSGGNSYYRNTNNTGTNVTLGTLAQVLTDSESVFVDPGNFAFSPASGARIIDSSIDSLPDRFSLTTVRNAVGIDPSPVLAPRLDVNGQFRVDDPNVEPPSGLGENVFKDRGGFDRGDLEGPRVTLVSPLAPGIGLDAGRATVLGAAPQAFEIQLIDGIAPADIVPGTGIDDRSISTSSLVLLKDGVALVEGTHYRFAYNPSTNIIRLTPIAGVWEDDSTYVIRMIDSSDAIIRAADGVVYPDGETVSVIDELNQRTVFEYDSGIIIDLLPGLTPVAADGLTVFVYDGSVTRSFELDVNGAVSPISTGVTIPAAGVTADFATALAAAINADPVLSFTARASGETVQLVGGTPLSTATSTSGFVQIAGRIGTATGFGFQIPSINNSNVANVVDGQSITVRLGAVNQVVFEFDNNGLLNDPTATAVPLANNASLDQVINALVIAIGGSGLGLAPTNAGFGRIFLGGDSNYSIDLTNSNATQIGLPGEAPTVPINIPIDQPAEEIVKIIQATIDAQNLAGISTSLVDVRVFLEGTGGVSGFGAVDVVVVQDQVGNLLQSNQADGRTELTIFIGTGFDYGDAPAPYISTMADGGPRHRVDPTLSLGQINTADSDAELPNADAGDDGVTLPSAFQSGFESNISIFVRNTDAGLLSDKPVYVDAWFDWDQDGQFEVQERRRFGTPGTNLTPVFNNVLTTVTIDVPADAAIGQTYVRFRISESPTTGPTGNATSGEVEDYAIFVTNNPYQNPVGRYDVNNSGAVTPLDALNVINAIARLAANTGFVDLQTTPVTNPQFPDVNGDGLLSPRDANDVITELGRLVSGASGEGEATTMSYVAAAPGVLASGPTALGDLLIQQSVTDTVQPATTGASDADAESGPAESANVAQQPSKTSVFDSPASIELDSIVDDLVADRIQSGDETSGDENGLDLFFASL</sequence>
<feature type="compositionally biased region" description="Polar residues" evidence="1">
    <location>
        <begin position="15"/>
        <end position="25"/>
    </location>
</feature>
<evidence type="ECO:0000256" key="1">
    <source>
        <dbReference type="SAM" id="MobiDB-lite"/>
    </source>
</evidence>
<organism evidence="3 4">
    <name type="scientific">Stieleria magnilauensis</name>
    <dbReference type="NCBI Taxonomy" id="2527963"/>
    <lineage>
        <taxon>Bacteria</taxon>
        <taxon>Pseudomonadati</taxon>
        <taxon>Planctomycetota</taxon>
        <taxon>Planctomycetia</taxon>
        <taxon>Pirellulales</taxon>
        <taxon>Pirellulaceae</taxon>
        <taxon>Stieleria</taxon>
    </lineage>
</organism>
<feature type="region of interest" description="Disordered" evidence="1">
    <location>
        <begin position="5199"/>
        <end position="5231"/>
    </location>
</feature>
<dbReference type="EMBL" id="CP036432">
    <property type="protein sequence ID" value="QDV88082.1"/>
    <property type="molecule type" value="Genomic_DNA"/>
</dbReference>
<dbReference type="Proteomes" id="UP000318081">
    <property type="component" value="Chromosome"/>
</dbReference>
<dbReference type="Gene3D" id="2.60.120.380">
    <property type="match status" value="3"/>
</dbReference>
<dbReference type="SMART" id="SM00710">
    <property type="entry name" value="PbH1"/>
    <property type="match status" value="11"/>
</dbReference>
<dbReference type="RefSeq" id="WP_145220134.1">
    <property type="nucleotide sequence ID" value="NZ_CP036432.1"/>
</dbReference>
<reference evidence="3 4" key="1">
    <citation type="submission" date="2019-02" db="EMBL/GenBank/DDBJ databases">
        <title>Deep-cultivation of Planctomycetes and their phenomic and genomic characterization uncovers novel biology.</title>
        <authorList>
            <person name="Wiegand S."/>
            <person name="Jogler M."/>
            <person name="Boedeker C."/>
            <person name="Pinto D."/>
            <person name="Vollmers J."/>
            <person name="Rivas-Marin E."/>
            <person name="Kohn T."/>
            <person name="Peeters S.H."/>
            <person name="Heuer A."/>
            <person name="Rast P."/>
            <person name="Oberbeckmann S."/>
            <person name="Bunk B."/>
            <person name="Jeske O."/>
            <person name="Meyerdierks A."/>
            <person name="Storesund J.E."/>
            <person name="Kallscheuer N."/>
            <person name="Luecker S."/>
            <person name="Lage O.M."/>
            <person name="Pohl T."/>
            <person name="Merkel B.J."/>
            <person name="Hornburger P."/>
            <person name="Mueller R.-W."/>
            <person name="Bruemmer F."/>
            <person name="Labrenz M."/>
            <person name="Spormann A.M."/>
            <person name="Op den Camp H."/>
            <person name="Overmann J."/>
            <person name="Amann R."/>
            <person name="Jetten M.S.M."/>
            <person name="Mascher T."/>
            <person name="Medema M.H."/>
            <person name="Devos D.P."/>
            <person name="Kaster A.-K."/>
            <person name="Ovreas L."/>
            <person name="Rohde M."/>
            <person name="Galperin M.Y."/>
            <person name="Jogler C."/>
        </authorList>
    </citation>
    <scope>NUCLEOTIDE SEQUENCE [LARGE SCALE GENOMIC DNA]</scope>
    <source>
        <strain evidence="3 4">TBK1r</strain>
    </source>
</reference>
<dbReference type="InterPro" id="IPR024079">
    <property type="entry name" value="MetalloPept_cat_dom_sf"/>
</dbReference>
<dbReference type="InterPro" id="IPR045474">
    <property type="entry name" value="GEVED"/>
</dbReference>
<dbReference type="Gene3D" id="3.40.390.10">
    <property type="entry name" value="Collagenase (Catalytic Domain)"/>
    <property type="match status" value="1"/>
</dbReference>
<dbReference type="InterPro" id="IPR002105">
    <property type="entry name" value="Dockerin_1_rpt"/>
</dbReference>
<accession>A0ABX5Y2U3</accession>
<feature type="region of interest" description="Disordered" evidence="1">
    <location>
        <begin position="3609"/>
        <end position="3628"/>
    </location>
</feature>